<dbReference type="InterPro" id="IPR014729">
    <property type="entry name" value="Rossmann-like_a/b/a_fold"/>
</dbReference>
<protein>
    <recommendedName>
        <fullName evidence="11">Probable nicotinate-nucleotide adenylyltransferase</fullName>
        <ecNumber evidence="11">2.7.7.18</ecNumber>
    </recommendedName>
    <alternativeName>
        <fullName evidence="11">Deamido-NAD(+) diphosphorylase</fullName>
    </alternativeName>
    <alternativeName>
        <fullName evidence="11">Deamido-NAD(+) pyrophosphorylase</fullName>
    </alternativeName>
    <alternativeName>
        <fullName evidence="11">Nicotinate mononucleotide adenylyltransferase</fullName>
        <shortName evidence="11">NaMN adenylyltransferase</shortName>
    </alternativeName>
</protein>
<gene>
    <name evidence="11 13" type="primary">nadD</name>
    <name evidence="13" type="ORF">HF690_03205</name>
</gene>
<evidence type="ECO:0000256" key="11">
    <source>
        <dbReference type="HAMAP-Rule" id="MF_00244"/>
    </source>
</evidence>
<proteinExistence type="inferred from homology"/>
<keyword evidence="7 11" id="KW-0547">Nucleotide-binding</keyword>
<feature type="domain" description="Cytidyltransferase-like" evidence="12">
    <location>
        <begin position="6"/>
        <end position="183"/>
    </location>
</feature>
<dbReference type="NCBIfam" id="TIGR00482">
    <property type="entry name" value="nicotinate (nicotinamide) nucleotide adenylyltransferase"/>
    <property type="match status" value="1"/>
</dbReference>
<keyword evidence="4 11" id="KW-0662">Pyridine nucleotide biosynthesis</keyword>
<name>A0A846ZK89_9GAMM</name>
<dbReference type="HAMAP" id="MF_00244">
    <property type="entry name" value="NaMN_adenylyltr"/>
    <property type="match status" value="1"/>
</dbReference>
<dbReference type="GO" id="GO:0009435">
    <property type="term" value="P:NAD+ biosynthetic process"/>
    <property type="evidence" value="ECO:0007669"/>
    <property type="project" value="UniProtKB-UniRule"/>
</dbReference>
<dbReference type="NCBIfam" id="TIGR00125">
    <property type="entry name" value="cyt_tran_rel"/>
    <property type="match status" value="1"/>
</dbReference>
<comment type="catalytic activity">
    <reaction evidence="10 11">
        <text>nicotinate beta-D-ribonucleotide + ATP + H(+) = deamido-NAD(+) + diphosphate</text>
        <dbReference type="Rhea" id="RHEA:22860"/>
        <dbReference type="ChEBI" id="CHEBI:15378"/>
        <dbReference type="ChEBI" id="CHEBI:30616"/>
        <dbReference type="ChEBI" id="CHEBI:33019"/>
        <dbReference type="ChEBI" id="CHEBI:57502"/>
        <dbReference type="ChEBI" id="CHEBI:58437"/>
        <dbReference type="EC" id="2.7.7.18"/>
    </reaction>
</comment>
<dbReference type="EMBL" id="JAAZQD010000001">
    <property type="protein sequence ID" value="NKZ37960.1"/>
    <property type="molecule type" value="Genomic_DNA"/>
</dbReference>
<keyword evidence="6 11" id="KW-0548">Nucleotidyltransferase</keyword>
<evidence type="ECO:0000313" key="14">
    <source>
        <dbReference type="Proteomes" id="UP000541636"/>
    </source>
</evidence>
<dbReference type="NCBIfam" id="NF000839">
    <property type="entry name" value="PRK00071.1-1"/>
    <property type="match status" value="1"/>
</dbReference>
<dbReference type="AlphaFoldDB" id="A0A846ZK89"/>
<keyword evidence="9 11" id="KW-0520">NAD</keyword>
<evidence type="ECO:0000259" key="12">
    <source>
        <dbReference type="Pfam" id="PF01467"/>
    </source>
</evidence>
<evidence type="ECO:0000256" key="6">
    <source>
        <dbReference type="ARBA" id="ARBA00022695"/>
    </source>
</evidence>
<dbReference type="Pfam" id="PF01467">
    <property type="entry name" value="CTP_transf_like"/>
    <property type="match status" value="1"/>
</dbReference>
<evidence type="ECO:0000256" key="4">
    <source>
        <dbReference type="ARBA" id="ARBA00022642"/>
    </source>
</evidence>
<evidence type="ECO:0000256" key="3">
    <source>
        <dbReference type="ARBA" id="ARBA00009014"/>
    </source>
</evidence>
<comment type="similarity">
    <text evidence="3 11">Belongs to the NadD family.</text>
</comment>
<comment type="caution">
    <text evidence="13">The sequence shown here is derived from an EMBL/GenBank/DDBJ whole genome shotgun (WGS) entry which is preliminary data.</text>
</comment>
<dbReference type="InterPro" id="IPR004821">
    <property type="entry name" value="Cyt_trans-like"/>
</dbReference>
<evidence type="ECO:0000256" key="5">
    <source>
        <dbReference type="ARBA" id="ARBA00022679"/>
    </source>
</evidence>
<comment type="function">
    <text evidence="1 11">Catalyzes the reversible adenylation of nicotinate mononucleotide (NaMN) to nicotinic acid adenine dinucleotide (NaAD).</text>
</comment>
<keyword evidence="5 11" id="KW-0808">Transferase</keyword>
<dbReference type="CDD" id="cd02165">
    <property type="entry name" value="NMNAT"/>
    <property type="match status" value="1"/>
</dbReference>
<evidence type="ECO:0000256" key="1">
    <source>
        <dbReference type="ARBA" id="ARBA00002324"/>
    </source>
</evidence>
<evidence type="ECO:0000256" key="8">
    <source>
        <dbReference type="ARBA" id="ARBA00022840"/>
    </source>
</evidence>
<evidence type="ECO:0000256" key="7">
    <source>
        <dbReference type="ARBA" id="ARBA00022741"/>
    </source>
</evidence>
<sequence>MKPVAIFGGTFDPVHLGHLRAAWEAAEYLDADVRMMPARVPPHRPPTRASAAQREALLRAALEGQDRLHIDTRELLREGPSYSVDTLRDLRAELGAQRSLVLLVGADAFAGLDRWDRWKQLFELAHIGVLTRPGLRSEHSAALREAVEPRRIEDCERLRGAPQGFVIDVPVTALDISASAIRAQLAAGRVPRYLLPEALLRDPALLNVYRD</sequence>
<reference evidence="13 14" key="1">
    <citation type="journal article" date="2017" name="Int. J. Syst. Evol. Microbiol.">
        <title>Oleiagrimonas citrea sp. nov., a marine bacterium isolated from tidal flat sediment and emended description of the genus Oleiagrimonas Fang et al. 2015 and Oleiagrimonas soli.</title>
        <authorList>
            <person name="Yang S.H."/>
            <person name="Seo H.S."/>
            <person name="Seong C.N."/>
            <person name="Kwon K.K."/>
        </authorList>
    </citation>
    <scope>NUCLEOTIDE SEQUENCE [LARGE SCALE GENOMIC DNA]</scope>
    <source>
        <strain evidence="13 14">MEBiC09124</strain>
    </source>
</reference>
<dbReference type="InterPro" id="IPR005248">
    <property type="entry name" value="NadD/NMNAT"/>
</dbReference>
<dbReference type="UniPathway" id="UPA00253">
    <property type="reaction ID" value="UER00332"/>
</dbReference>
<accession>A0A846ZK89</accession>
<organism evidence="13 14">
    <name type="scientific">Oleiagrimonas citrea</name>
    <dbReference type="NCBI Taxonomy" id="1665687"/>
    <lineage>
        <taxon>Bacteria</taxon>
        <taxon>Pseudomonadati</taxon>
        <taxon>Pseudomonadota</taxon>
        <taxon>Gammaproteobacteria</taxon>
        <taxon>Lysobacterales</taxon>
        <taxon>Rhodanobacteraceae</taxon>
        <taxon>Oleiagrimonas</taxon>
    </lineage>
</organism>
<evidence type="ECO:0000256" key="10">
    <source>
        <dbReference type="ARBA" id="ARBA00048721"/>
    </source>
</evidence>
<dbReference type="EC" id="2.7.7.18" evidence="11"/>
<dbReference type="PANTHER" id="PTHR39321:SF3">
    <property type="entry name" value="PHOSPHOPANTETHEINE ADENYLYLTRANSFERASE"/>
    <property type="match status" value="1"/>
</dbReference>
<dbReference type="GO" id="GO:0005524">
    <property type="term" value="F:ATP binding"/>
    <property type="evidence" value="ECO:0007669"/>
    <property type="project" value="UniProtKB-KW"/>
</dbReference>
<keyword evidence="14" id="KW-1185">Reference proteome</keyword>
<dbReference type="RefSeq" id="WP_168608405.1">
    <property type="nucleotide sequence ID" value="NZ_JAAZQD010000001.1"/>
</dbReference>
<dbReference type="GO" id="GO:0004515">
    <property type="term" value="F:nicotinate-nucleotide adenylyltransferase activity"/>
    <property type="evidence" value="ECO:0007669"/>
    <property type="project" value="UniProtKB-UniRule"/>
</dbReference>
<dbReference type="Gene3D" id="3.40.50.620">
    <property type="entry name" value="HUPs"/>
    <property type="match status" value="1"/>
</dbReference>
<evidence type="ECO:0000256" key="9">
    <source>
        <dbReference type="ARBA" id="ARBA00023027"/>
    </source>
</evidence>
<keyword evidence="8 11" id="KW-0067">ATP-binding</keyword>
<dbReference type="Proteomes" id="UP000541636">
    <property type="component" value="Unassembled WGS sequence"/>
</dbReference>
<evidence type="ECO:0000313" key="13">
    <source>
        <dbReference type="EMBL" id="NKZ37960.1"/>
    </source>
</evidence>
<evidence type="ECO:0000256" key="2">
    <source>
        <dbReference type="ARBA" id="ARBA00005019"/>
    </source>
</evidence>
<dbReference type="SUPFAM" id="SSF52374">
    <property type="entry name" value="Nucleotidylyl transferase"/>
    <property type="match status" value="1"/>
</dbReference>
<dbReference type="PANTHER" id="PTHR39321">
    <property type="entry name" value="NICOTINATE-NUCLEOTIDE ADENYLYLTRANSFERASE-RELATED"/>
    <property type="match status" value="1"/>
</dbReference>
<comment type="pathway">
    <text evidence="2 11">Cofactor biosynthesis; NAD(+) biosynthesis; deamido-NAD(+) from nicotinate D-ribonucleotide: step 1/1.</text>
</comment>